<dbReference type="Proteomes" id="UP000281094">
    <property type="component" value="Unassembled WGS sequence"/>
</dbReference>
<comment type="caution">
    <text evidence="3">The sequence shown here is derived from an EMBL/GenBank/DDBJ whole genome shotgun (WGS) entry which is preliminary data.</text>
</comment>
<keyword evidence="4" id="KW-1185">Reference proteome</keyword>
<proteinExistence type="inferred from homology"/>
<organism evidence="3 4">
    <name type="scientific">Notoacmeibacter ruber</name>
    <dbReference type="NCBI Taxonomy" id="2670375"/>
    <lineage>
        <taxon>Bacteria</taxon>
        <taxon>Pseudomonadati</taxon>
        <taxon>Pseudomonadota</taxon>
        <taxon>Alphaproteobacteria</taxon>
        <taxon>Hyphomicrobiales</taxon>
        <taxon>Notoacmeibacteraceae</taxon>
        <taxon>Notoacmeibacter</taxon>
    </lineage>
</organism>
<dbReference type="GO" id="GO:0005975">
    <property type="term" value="P:carbohydrate metabolic process"/>
    <property type="evidence" value="ECO:0007669"/>
    <property type="project" value="InterPro"/>
</dbReference>
<dbReference type="InterPro" id="IPR012341">
    <property type="entry name" value="6hp_glycosidase-like_sf"/>
</dbReference>
<dbReference type="AlphaFoldDB" id="A0A3L7JDJ7"/>
<dbReference type="EMBL" id="RCWN01000001">
    <property type="protein sequence ID" value="RLQ88746.1"/>
    <property type="molecule type" value="Genomic_DNA"/>
</dbReference>
<name>A0A3L7JDJ7_9HYPH</name>
<dbReference type="Gene3D" id="1.50.10.10">
    <property type="match status" value="1"/>
</dbReference>
<dbReference type="InterPro" id="IPR010819">
    <property type="entry name" value="AGE/CE"/>
</dbReference>
<dbReference type="PANTHER" id="PTHR15108">
    <property type="entry name" value="N-ACYLGLUCOSAMINE-2-EPIMERASE"/>
    <property type="match status" value="1"/>
</dbReference>
<dbReference type="Pfam" id="PF07221">
    <property type="entry name" value="GlcNAc_2-epim"/>
    <property type="match status" value="1"/>
</dbReference>
<gene>
    <name evidence="3" type="ORF">D8780_11510</name>
</gene>
<accession>A0A3L7JDJ7</accession>
<dbReference type="GO" id="GO:0016853">
    <property type="term" value="F:isomerase activity"/>
    <property type="evidence" value="ECO:0007669"/>
    <property type="project" value="UniProtKB-KW"/>
</dbReference>
<sequence length="404" mass="45518">MAAEPFSPDSQWLREEGQRLLRFSRAAAIPGGGFGTLDSAGRLPADAPIDGVLTCRKIHSYALATALGDCDGADLVHHGLDALRGALRDDRHGGWFTTGDSKNGRKEAYLHAFVALAANTAVAFGYDASDLLEDAVSVIETRFWSHEEGIMRERFEADWSGEMDYRGANANMHSVEAFLALADTTGESKWLERTQRIVERLIHDHARHNDYAVIEHFDRNWTVLKDYNDDKPRDDLRPYGTTPGHYAEWSHLLLRLEMALRQAGQPAPEYLRADAERLFAAAVRDGWKDIQPGIVYTVDWDGHAHVENRPHWVIAEAAVAAGLLGRLTEDTAYREWEGRFWATIRDVFMDREFGSWWNEVDGHNHPSETIYRGKPDLYHAYQATLAPRLPLAPSYVGAVKRRNA</sequence>
<comment type="similarity">
    <text evidence="1">Belongs to the N-acylglucosamine 2-epimerase family.</text>
</comment>
<evidence type="ECO:0000256" key="1">
    <source>
        <dbReference type="ARBA" id="ARBA00008558"/>
    </source>
</evidence>
<evidence type="ECO:0000313" key="4">
    <source>
        <dbReference type="Proteomes" id="UP000281094"/>
    </source>
</evidence>
<dbReference type="RefSeq" id="WP_121645713.1">
    <property type="nucleotide sequence ID" value="NZ_RCWN01000001.1"/>
</dbReference>
<protein>
    <submittedName>
        <fullName evidence="3">AGE family epimerase/isomerase</fullName>
    </submittedName>
</protein>
<evidence type="ECO:0000313" key="3">
    <source>
        <dbReference type="EMBL" id="RLQ88746.1"/>
    </source>
</evidence>
<dbReference type="SUPFAM" id="SSF48208">
    <property type="entry name" value="Six-hairpin glycosidases"/>
    <property type="match status" value="1"/>
</dbReference>
<keyword evidence="2 3" id="KW-0413">Isomerase</keyword>
<dbReference type="InterPro" id="IPR008928">
    <property type="entry name" value="6-hairpin_glycosidase_sf"/>
</dbReference>
<evidence type="ECO:0000256" key="2">
    <source>
        <dbReference type="ARBA" id="ARBA00023235"/>
    </source>
</evidence>
<reference evidence="3 4" key="1">
    <citation type="submission" date="2018-10" db="EMBL/GenBank/DDBJ databases">
        <title>Notoacmeibacter sp. M2BS9Y-3-1, whole genome shotgun sequence.</title>
        <authorList>
            <person name="Tuo L."/>
        </authorList>
    </citation>
    <scope>NUCLEOTIDE SEQUENCE [LARGE SCALE GENOMIC DNA]</scope>
    <source>
        <strain evidence="3 4">M2BS9Y-3-1</strain>
    </source>
</reference>